<accession>A0ABQ9EE89</accession>
<keyword evidence="3" id="KW-1185">Reference proteome</keyword>
<evidence type="ECO:0000256" key="1">
    <source>
        <dbReference type="SAM" id="SignalP"/>
    </source>
</evidence>
<gene>
    <name evidence="2" type="ORF">KUTeg_019305</name>
</gene>
<proteinExistence type="predicted"/>
<organism evidence="2 3">
    <name type="scientific">Tegillarca granosa</name>
    <name type="common">Malaysian cockle</name>
    <name type="synonym">Anadara granosa</name>
    <dbReference type="NCBI Taxonomy" id="220873"/>
    <lineage>
        <taxon>Eukaryota</taxon>
        <taxon>Metazoa</taxon>
        <taxon>Spiralia</taxon>
        <taxon>Lophotrochozoa</taxon>
        <taxon>Mollusca</taxon>
        <taxon>Bivalvia</taxon>
        <taxon>Autobranchia</taxon>
        <taxon>Pteriomorphia</taxon>
        <taxon>Arcoida</taxon>
        <taxon>Arcoidea</taxon>
        <taxon>Arcidae</taxon>
        <taxon>Tegillarca</taxon>
    </lineage>
</organism>
<evidence type="ECO:0000313" key="3">
    <source>
        <dbReference type="Proteomes" id="UP001217089"/>
    </source>
</evidence>
<dbReference type="Proteomes" id="UP001217089">
    <property type="component" value="Unassembled WGS sequence"/>
</dbReference>
<reference evidence="2 3" key="1">
    <citation type="submission" date="2022-12" db="EMBL/GenBank/DDBJ databases">
        <title>Chromosome-level genome of Tegillarca granosa.</title>
        <authorList>
            <person name="Kim J."/>
        </authorList>
    </citation>
    <scope>NUCLEOTIDE SEQUENCE [LARGE SCALE GENOMIC DNA]</scope>
    <source>
        <strain evidence="2">Teg-2019</strain>
        <tissue evidence="2">Adductor muscle</tissue>
    </source>
</reference>
<feature type="chain" id="PRO_5047206131" evidence="1">
    <location>
        <begin position="21"/>
        <end position="127"/>
    </location>
</feature>
<dbReference type="EMBL" id="JARBDR010000917">
    <property type="protein sequence ID" value="KAJ8302909.1"/>
    <property type="molecule type" value="Genomic_DNA"/>
</dbReference>
<comment type="caution">
    <text evidence="2">The sequence shown here is derived from an EMBL/GenBank/DDBJ whole genome shotgun (WGS) entry which is preliminary data.</text>
</comment>
<sequence>MKSYTIEITFLIVTLCVVSGKPSHSKQFGIQDFGPILNKPSGRLYNCGDPKTKFQFSWTPTILTARSGGIINTTFIAQLVHVYRRYDTTGLKGFEGKYILQLEIRTTDGKLVLCGKGIVIIALTTPN</sequence>
<feature type="signal peptide" evidence="1">
    <location>
        <begin position="1"/>
        <end position="20"/>
    </location>
</feature>
<protein>
    <submittedName>
        <fullName evidence="2">Uncharacterized protein</fullName>
    </submittedName>
</protein>
<evidence type="ECO:0000313" key="2">
    <source>
        <dbReference type="EMBL" id="KAJ8302909.1"/>
    </source>
</evidence>
<name>A0ABQ9EE89_TEGGR</name>
<keyword evidence="1" id="KW-0732">Signal</keyword>